<evidence type="ECO:0000256" key="1">
    <source>
        <dbReference type="SAM" id="Phobius"/>
    </source>
</evidence>
<keyword evidence="1" id="KW-1133">Transmembrane helix</keyword>
<dbReference type="AlphaFoldDB" id="A0AAV1Y203"/>
<gene>
    <name evidence="2" type="ORF">LLUT_LOCUS29112</name>
</gene>
<evidence type="ECO:0000313" key="3">
    <source>
        <dbReference type="Proteomes" id="UP001497480"/>
    </source>
</evidence>
<dbReference type="Proteomes" id="UP001497480">
    <property type="component" value="Unassembled WGS sequence"/>
</dbReference>
<comment type="caution">
    <text evidence="2">The sequence shown here is derived from an EMBL/GenBank/DDBJ whole genome shotgun (WGS) entry which is preliminary data.</text>
</comment>
<keyword evidence="1" id="KW-0472">Membrane</keyword>
<keyword evidence="3" id="KW-1185">Reference proteome</keyword>
<accession>A0AAV1Y203</accession>
<protein>
    <submittedName>
        <fullName evidence="2">Uncharacterized protein</fullName>
    </submittedName>
</protein>
<name>A0AAV1Y203_LUPLU</name>
<proteinExistence type="predicted"/>
<dbReference type="EMBL" id="CAXHTB010000020">
    <property type="protein sequence ID" value="CAL0328052.1"/>
    <property type="molecule type" value="Genomic_DNA"/>
</dbReference>
<feature type="transmembrane region" description="Helical" evidence="1">
    <location>
        <begin position="32"/>
        <end position="52"/>
    </location>
</feature>
<organism evidence="2 3">
    <name type="scientific">Lupinus luteus</name>
    <name type="common">European yellow lupine</name>
    <dbReference type="NCBI Taxonomy" id="3873"/>
    <lineage>
        <taxon>Eukaryota</taxon>
        <taxon>Viridiplantae</taxon>
        <taxon>Streptophyta</taxon>
        <taxon>Embryophyta</taxon>
        <taxon>Tracheophyta</taxon>
        <taxon>Spermatophyta</taxon>
        <taxon>Magnoliopsida</taxon>
        <taxon>eudicotyledons</taxon>
        <taxon>Gunneridae</taxon>
        <taxon>Pentapetalae</taxon>
        <taxon>rosids</taxon>
        <taxon>fabids</taxon>
        <taxon>Fabales</taxon>
        <taxon>Fabaceae</taxon>
        <taxon>Papilionoideae</taxon>
        <taxon>50 kb inversion clade</taxon>
        <taxon>genistoids sensu lato</taxon>
        <taxon>core genistoids</taxon>
        <taxon>Genisteae</taxon>
        <taxon>Lupinus</taxon>
    </lineage>
</organism>
<reference evidence="2 3" key="1">
    <citation type="submission" date="2024-03" db="EMBL/GenBank/DDBJ databases">
        <authorList>
            <person name="Martinez-Hernandez J."/>
        </authorList>
    </citation>
    <scope>NUCLEOTIDE SEQUENCE [LARGE SCALE GENOMIC DNA]</scope>
</reference>
<keyword evidence="1" id="KW-0812">Transmembrane</keyword>
<sequence length="100" mass="10624">MANDDASHTLAAIKNDGSVLLLCGSQHQKTKLLLSAMPTLLLVLLLLLSPFASPLTEEELAAQLGEGANDLTKTVEAIKDAKQRGALLFSAREGHTEICK</sequence>
<evidence type="ECO:0000313" key="2">
    <source>
        <dbReference type="EMBL" id="CAL0328052.1"/>
    </source>
</evidence>